<dbReference type="SUPFAM" id="SSF101498">
    <property type="entry name" value="Anti-sigma factor FlgM"/>
    <property type="match status" value="1"/>
</dbReference>
<evidence type="ECO:0000256" key="4">
    <source>
        <dbReference type="ARBA" id="ARBA00022795"/>
    </source>
</evidence>
<keyword evidence="3" id="KW-0678">Repressor</keyword>
<dbReference type="STRING" id="1732.SAMN02910417_01726"/>
<dbReference type="Proteomes" id="UP000199228">
    <property type="component" value="Unassembled WGS sequence"/>
</dbReference>
<comment type="similarity">
    <text evidence="1">Belongs to the FlgM family.</text>
</comment>
<keyword evidence="6" id="KW-0804">Transcription</keyword>
<keyword evidence="9" id="KW-1185">Reference proteome</keyword>
<dbReference type="InterPro" id="IPR007412">
    <property type="entry name" value="FlgM"/>
</dbReference>
<keyword evidence="4" id="KW-1005">Bacterial flagellum biogenesis</keyword>
<dbReference type="OrthoDB" id="1767600at2"/>
<dbReference type="InterPro" id="IPR035890">
    <property type="entry name" value="Anti-sigma-28_factor_FlgM_sf"/>
</dbReference>
<dbReference type="GO" id="GO:0045892">
    <property type="term" value="P:negative regulation of DNA-templated transcription"/>
    <property type="evidence" value="ECO:0007669"/>
    <property type="project" value="InterPro"/>
</dbReference>
<dbReference type="AlphaFoldDB" id="A0A1G6BRM9"/>
<feature type="domain" description="Anti-sigma-28 factor FlgM C-terminal" evidence="7">
    <location>
        <begin position="32"/>
        <end position="86"/>
    </location>
</feature>
<reference evidence="8 9" key="1">
    <citation type="submission" date="2016-10" db="EMBL/GenBank/DDBJ databases">
        <authorList>
            <person name="de Groot N.N."/>
        </authorList>
    </citation>
    <scope>NUCLEOTIDE SEQUENCE [LARGE SCALE GENOMIC DNA]</scope>
    <source>
        <strain evidence="8 9">DSM 3217</strain>
    </source>
</reference>
<evidence type="ECO:0000313" key="9">
    <source>
        <dbReference type="Proteomes" id="UP000199228"/>
    </source>
</evidence>
<dbReference type="RefSeq" id="WP_090173960.1">
    <property type="nucleotide sequence ID" value="NZ_FMXR01000012.1"/>
</dbReference>
<proteinExistence type="inferred from homology"/>
<dbReference type="Pfam" id="PF04316">
    <property type="entry name" value="FlgM"/>
    <property type="match status" value="1"/>
</dbReference>
<sequence length="93" mass="10138">MRIEAYNQISQVYKTSKTSKAYASSNTSSARDEVQISSFGQAFQVAKDAVKNAADVREDKVASVKSAIDNGTYSVSADDFASKLLEKYNESLI</sequence>
<name>A0A1G6BRM9_EUBOX</name>
<evidence type="ECO:0000256" key="1">
    <source>
        <dbReference type="ARBA" id="ARBA00005322"/>
    </source>
</evidence>
<evidence type="ECO:0000313" key="8">
    <source>
        <dbReference type="EMBL" id="SDB23279.1"/>
    </source>
</evidence>
<evidence type="ECO:0000256" key="3">
    <source>
        <dbReference type="ARBA" id="ARBA00022491"/>
    </source>
</evidence>
<keyword evidence="5" id="KW-0805">Transcription regulation</keyword>
<dbReference type="EMBL" id="FMXR01000012">
    <property type="protein sequence ID" value="SDB23279.1"/>
    <property type="molecule type" value="Genomic_DNA"/>
</dbReference>
<evidence type="ECO:0000256" key="5">
    <source>
        <dbReference type="ARBA" id="ARBA00023015"/>
    </source>
</evidence>
<evidence type="ECO:0000256" key="2">
    <source>
        <dbReference type="ARBA" id="ARBA00017823"/>
    </source>
</evidence>
<gene>
    <name evidence="8" type="ORF">SAMN02910417_01726</name>
</gene>
<dbReference type="GO" id="GO:0044781">
    <property type="term" value="P:bacterial-type flagellum organization"/>
    <property type="evidence" value="ECO:0007669"/>
    <property type="project" value="UniProtKB-KW"/>
</dbReference>
<protein>
    <recommendedName>
        <fullName evidence="2">Negative regulator of flagellin synthesis</fullName>
    </recommendedName>
</protein>
<evidence type="ECO:0000259" key="7">
    <source>
        <dbReference type="Pfam" id="PF04316"/>
    </source>
</evidence>
<dbReference type="InterPro" id="IPR031316">
    <property type="entry name" value="FlgM_C"/>
</dbReference>
<dbReference type="NCBIfam" id="TIGR03824">
    <property type="entry name" value="FlgM_jcvi"/>
    <property type="match status" value="1"/>
</dbReference>
<organism evidence="8 9">
    <name type="scientific">Eubacterium oxidoreducens</name>
    <dbReference type="NCBI Taxonomy" id="1732"/>
    <lineage>
        <taxon>Bacteria</taxon>
        <taxon>Bacillati</taxon>
        <taxon>Bacillota</taxon>
        <taxon>Clostridia</taxon>
        <taxon>Eubacteriales</taxon>
        <taxon>Eubacteriaceae</taxon>
        <taxon>Eubacterium</taxon>
    </lineage>
</organism>
<evidence type="ECO:0000256" key="6">
    <source>
        <dbReference type="ARBA" id="ARBA00023163"/>
    </source>
</evidence>
<accession>A0A1G6BRM9</accession>